<accession>A0A1V4K4J1</accession>
<organism evidence="1 2">
    <name type="scientific">Patagioenas fasciata monilis</name>
    <dbReference type="NCBI Taxonomy" id="372326"/>
    <lineage>
        <taxon>Eukaryota</taxon>
        <taxon>Metazoa</taxon>
        <taxon>Chordata</taxon>
        <taxon>Craniata</taxon>
        <taxon>Vertebrata</taxon>
        <taxon>Euteleostomi</taxon>
        <taxon>Archelosauria</taxon>
        <taxon>Archosauria</taxon>
        <taxon>Dinosauria</taxon>
        <taxon>Saurischia</taxon>
        <taxon>Theropoda</taxon>
        <taxon>Coelurosauria</taxon>
        <taxon>Aves</taxon>
        <taxon>Neognathae</taxon>
        <taxon>Neoaves</taxon>
        <taxon>Columbimorphae</taxon>
        <taxon>Columbiformes</taxon>
        <taxon>Columbidae</taxon>
        <taxon>Patagioenas</taxon>
    </lineage>
</organism>
<evidence type="ECO:0000313" key="1">
    <source>
        <dbReference type="EMBL" id="OPJ79356.1"/>
    </source>
</evidence>
<name>A0A1V4K4J1_PATFA</name>
<evidence type="ECO:0000313" key="2">
    <source>
        <dbReference type="Proteomes" id="UP000190648"/>
    </source>
</evidence>
<reference evidence="1 2" key="1">
    <citation type="submission" date="2016-02" db="EMBL/GenBank/DDBJ databases">
        <title>Band-tailed pigeon sequencing and assembly.</title>
        <authorList>
            <person name="Soares A.E."/>
            <person name="Novak B.J."/>
            <person name="Rice E.S."/>
            <person name="O'Connell B."/>
            <person name="Chang D."/>
            <person name="Weber S."/>
            <person name="Shapiro B."/>
        </authorList>
    </citation>
    <scope>NUCLEOTIDE SEQUENCE [LARGE SCALE GENOMIC DNA]</scope>
    <source>
        <strain evidence="1">BTP2013</strain>
        <tissue evidence="1">Blood</tissue>
    </source>
</reference>
<dbReference type="AlphaFoldDB" id="A0A1V4K4J1"/>
<proteinExistence type="predicted"/>
<protein>
    <submittedName>
        <fullName evidence="1">Uncharacterized protein</fullName>
    </submittedName>
</protein>
<comment type="caution">
    <text evidence="1">The sequence shown here is derived from an EMBL/GenBank/DDBJ whole genome shotgun (WGS) entry which is preliminary data.</text>
</comment>
<gene>
    <name evidence="1" type="ORF">AV530_019232</name>
</gene>
<dbReference type="EMBL" id="LSYS01004680">
    <property type="protein sequence ID" value="OPJ79356.1"/>
    <property type="molecule type" value="Genomic_DNA"/>
</dbReference>
<keyword evidence="2" id="KW-1185">Reference proteome</keyword>
<dbReference type="Proteomes" id="UP000190648">
    <property type="component" value="Unassembled WGS sequence"/>
</dbReference>
<sequence>MQVRSRAGCWFLRGPLVPDGYGVGVGHVLPPSGSAPFGHAPLGGPAPPGGLLVTVTSFACCPHTDPEKFGGELGGVLDTLRGLLGGH</sequence>
<dbReference type="OrthoDB" id="240216at2759"/>